<sequence>MMETVNGTQELPTMNNQKLKCKFCQSLILSENIGKMVYDRPIDIPLMVQKKDITEVEKEELAKFCIVEKVFDFDNVGVTNSHEGRVYLTCSECDMGPIGLKDPDSTHYLIAIERKVENLSPDIFEISDDDEVTVIEDIPPKTAEPAPKEREILSQNYQNPPPRRPRFRSASATYSSSSFAKIDKASLNLKADKENINSSRDIFDVSDDDDDDDDDDEEEITVLKIIPSKTTQLKPDLTSRNCRTPSPRRHRLRSASPTYSPLSPELAAKFQAAL</sequence>
<proteinExistence type="predicted"/>
<accession>A0AC34GYY1</accession>
<protein>
    <submittedName>
        <fullName evidence="2">Uncharacterized protein</fullName>
    </submittedName>
</protein>
<name>A0AC34GYY1_9BILA</name>
<dbReference type="WBParaSite" id="ES5_v2.g9825.t1">
    <property type="protein sequence ID" value="ES5_v2.g9825.t1"/>
    <property type="gene ID" value="ES5_v2.g9825"/>
</dbReference>
<evidence type="ECO:0000313" key="1">
    <source>
        <dbReference type="Proteomes" id="UP000887579"/>
    </source>
</evidence>
<reference evidence="2" key="1">
    <citation type="submission" date="2022-11" db="UniProtKB">
        <authorList>
            <consortium name="WormBaseParasite"/>
        </authorList>
    </citation>
    <scope>IDENTIFICATION</scope>
</reference>
<dbReference type="Proteomes" id="UP000887579">
    <property type="component" value="Unplaced"/>
</dbReference>
<evidence type="ECO:0000313" key="2">
    <source>
        <dbReference type="WBParaSite" id="ES5_v2.g9825.t1"/>
    </source>
</evidence>
<organism evidence="1 2">
    <name type="scientific">Panagrolaimus sp. ES5</name>
    <dbReference type="NCBI Taxonomy" id="591445"/>
    <lineage>
        <taxon>Eukaryota</taxon>
        <taxon>Metazoa</taxon>
        <taxon>Ecdysozoa</taxon>
        <taxon>Nematoda</taxon>
        <taxon>Chromadorea</taxon>
        <taxon>Rhabditida</taxon>
        <taxon>Tylenchina</taxon>
        <taxon>Panagrolaimomorpha</taxon>
        <taxon>Panagrolaimoidea</taxon>
        <taxon>Panagrolaimidae</taxon>
        <taxon>Panagrolaimus</taxon>
    </lineage>
</organism>